<evidence type="ECO:0000256" key="2">
    <source>
        <dbReference type="ARBA" id="ARBA00022723"/>
    </source>
</evidence>
<dbReference type="InterPro" id="IPR006913">
    <property type="entry name" value="CENP-V/GFA"/>
</dbReference>
<keyword evidence="4" id="KW-0456">Lyase</keyword>
<protein>
    <submittedName>
        <fullName evidence="6">S-adenosyl-L-methionine-dependent methyltransferase</fullName>
    </submittedName>
</protein>
<evidence type="ECO:0000256" key="4">
    <source>
        <dbReference type="ARBA" id="ARBA00023239"/>
    </source>
</evidence>
<dbReference type="InterPro" id="IPR011057">
    <property type="entry name" value="Mss4-like_sf"/>
</dbReference>
<keyword evidence="7" id="KW-1185">Reference proteome</keyword>
<dbReference type="PROSITE" id="PS51891">
    <property type="entry name" value="CENP_V_GFA"/>
    <property type="match status" value="1"/>
</dbReference>
<dbReference type="OrthoDB" id="6329284at2759"/>
<dbReference type="Pfam" id="PF13847">
    <property type="entry name" value="Methyltransf_31"/>
    <property type="match status" value="1"/>
</dbReference>
<dbReference type="Gene3D" id="3.90.1590.10">
    <property type="entry name" value="glutathione-dependent formaldehyde- activating enzyme (gfa)"/>
    <property type="match status" value="1"/>
</dbReference>
<dbReference type="PANTHER" id="PTHR33337">
    <property type="entry name" value="GFA DOMAIN-CONTAINING PROTEIN"/>
    <property type="match status" value="1"/>
</dbReference>
<reference evidence="6" key="1">
    <citation type="journal article" date="2020" name="Stud. Mycol.">
        <title>101 Dothideomycetes genomes: a test case for predicting lifestyles and emergence of pathogens.</title>
        <authorList>
            <person name="Haridas S."/>
            <person name="Albert R."/>
            <person name="Binder M."/>
            <person name="Bloem J."/>
            <person name="Labutti K."/>
            <person name="Salamov A."/>
            <person name="Andreopoulos B."/>
            <person name="Baker S."/>
            <person name="Barry K."/>
            <person name="Bills G."/>
            <person name="Bluhm B."/>
            <person name="Cannon C."/>
            <person name="Castanera R."/>
            <person name="Culley D."/>
            <person name="Daum C."/>
            <person name="Ezra D."/>
            <person name="Gonzalez J."/>
            <person name="Henrissat B."/>
            <person name="Kuo A."/>
            <person name="Liang C."/>
            <person name="Lipzen A."/>
            <person name="Lutzoni F."/>
            <person name="Magnuson J."/>
            <person name="Mondo S."/>
            <person name="Nolan M."/>
            <person name="Ohm R."/>
            <person name="Pangilinan J."/>
            <person name="Park H.-J."/>
            <person name="Ramirez L."/>
            <person name="Alfaro M."/>
            <person name="Sun H."/>
            <person name="Tritt A."/>
            <person name="Yoshinaga Y."/>
            <person name="Zwiers L.-H."/>
            <person name="Turgeon B."/>
            <person name="Goodwin S."/>
            <person name="Spatafora J."/>
            <person name="Crous P."/>
            <person name="Grigoriev I."/>
        </authorList>
    </citation>
    <scope>NUCLEOTIDE SEQUENCE</scope>
    <source>
        <strain evidence="6">CBS 122681</strain>
    </source>
</reference>
<dbReference type="InterPro" id="IPR025714">
    <property type="entry name" value="Methyltranfer_dom"/>
</dbReference>
<evidence type="ECO:0000256" key="1">
    <source>
        <dbReference type="ARBA" id="ARBA00005495"/>
    </source>
</evidence>
<dbReference type="GO" id="GO:0008168">
    <property type="term" value="F:methyltransferase activity"/>
    <property type="evidence" value="ECO:0007669"/>
    <property type="project" value="UniProtKB-KW"/>
</dbReference>
<evidence type="ECO:0000259" key="5">
    <source>
        <dbReference type="PROSITE" id="PS51891"/>
    </source>
</evidence>
<accession>A0A6A6TCT9</accession>
<dbReference type="PANTHER" id="PTHR33337:SF40">
    <property type="entry name" value="CENP-V_GFA DOMAIN-CONTAINING PROTEIN-RELATED"/>
    <property type="match status" value="1"/>
</dbReference>
<keyword evidence="6" id="KW-0808">Transferase</keyword>
<dbReference type="Proteomes" id="UP000799324">
    <property type="component" value="Unassembled WGS sequence"/>
</dbReference>
<dbReference type="Pfam" id="PF04828">
    <property type="entry name" value="GFA"/>
    <property type="match status" value="1"/>
</dbReference>
<sequence>MGSERQADSAVLFYEGRSGTYDYTWHPSFAQRFSSSLDISPGQHVLDLACGTGLLTFLEANRVGPTGRVVGVDITPGMLSGAQAKKQAAGDKFAQVELYQGDILNLDTIEGVKGQTFDLITLASALVLLPDPHAAVQYWTGYLKPGGIIAMDSTHPRNLVSGIILERTARRLGLPVPYNRTWSESENSLKEVLESAGLEVEKVITVENQAGFGRRLHDQAMWEDHFVEKIIMGDTLRTFADPAIRRKAHGVFKEEWDKLAESGRVEEVDTVFLGIARKPLSGSTARPKSETIFTGACRCGNIKFSSTARPSDFTFCHCRSCQQLSGSAFLGFASVPRDALKFSASSTRQSIRLSDVAERTFCSGCGAPLTMAYTFEPDIIWIVVSLIEPGSLKGGPLKVKSHIYLREKAEWFTVPDDGGERFESSFFDHLIKPIS</sequence>
<dbReference type="GO" id="GO:0032259">
    <property type="term" value="P:methylation"/>
    <property type="evidence" value="ECO:0007669"/>
    <property type="project" value="UniProtKB-KW"/>
</dbReference>
<keyword evidence="2" id="KW-0479">Metal-binding</keyword>
<dbReference type="GO" id="GO:0046872">
    <property type="term" value="F:metal ion binding"/>
    <property type="evidence" value="ECO:0007669"/>
    <property type="project" value="UniProtKB-KW"/>
</dbReference>
<gene>
    <name evidence="6" type="ORF">K491DRAFT_767265</name>
</gene>
<evidence type="ECO:0000313" key="6">
    <source>
        <dbReference type="EMBL" id="KAF2657462.1"/>
    </source>
</evidence>
<proteinExistence type="inferred from homology"/>
<dbReference type="SUPFAM" id="SSF51316">
    <property type="entry name" value="Mss4-like"/>
    <property type="match status" value="1"/>
</dbReference>
<dbReference type="SUPFAM" id="SSF53335">
    <property type="entry name" value="S-adenosyl-L-methionine-dependent methyltransferases"/>
    <property type="match status" value="1"/>
</dbReference>
<dbReference type="GO" id="GO:0016846">
    <property type="term" value="F:carbon-sulfur lyase activity"/>
    <property type="evidence" value="ECO:0007669"/>
    <property type="project" value="InterPro"/>
</dbReference>
<dbReference type="CDD" id="cd02440">
    <property type="entry name" value="AdoMet_MTases"/>
    <property type="match status" value="1"/>
</dbReference>
<name>A0A6A6TCT9_9PLEO</name>
<keyword evidence="3" id="KW-0862">Zinc</keyword>
<keyword evidence="6" id="KW-0489">Methyltransferase</keyword>
<dbReference type="AlphaFoldDB" id="A0A6A6TCT9"/>
<evidence type="ECO:0000313" key="7">
    <source>
        <dbReference type="Proteomes" id="UP000799324"/>
    </source>
</evidence>
<comment type="similarity">
    <text evidence="1">Belongs to the Gfa family.</text>
</comment>
<dbReference type="Gene3D" id="3.40.50.150">
    <property type="entry name" value="Vaccinia Virus protein VP39"/>
    <property type="match status" value="1"/>
</dbReference>
<dbReference type="InterPro" id="IPR029063">
    <property type="entry name" value="SAM-dependent_MTases_sf"/>
</dbReference>
<evidence type="ECO:0000256" key="3">
    <source>
        <dbReference type="ARBA" id="ARBA00022833"/>
    </source>
</evidence>
<dbReference type="EMBL" id="MU004325">
    <property type="protein sequence ID" value="KAF2657462.1"/>
    <property type="molecule type" value="Genomic_DNA"/>
</dbReference>
<feature type="domain" description="CENP-V/GFA" evidence="5">
    <location>
        <begin position="293"/>
        <end position="423"/>
    </location>
</feature>
<organism evidence="6 7">
    <name type="scientific">Lophiostoma macrostomum CBS 122681</name>
    <dbReference type="NCBI Taxonomy" id="1314788"/>
    <lineage>
        <taxon>Eukaryota</taxon>
        <taxon>Fungi</taxon>
        <taxon>Dikarya</taxon>
        <taxon>Ascomycota</taxon>
        <taxon>Pezizomycotina</taxon>
        <taxon>Dothideomycetes</taxon>
        <taxon>Pleosporomycetidae</taxon>
        <taxon>Pleosporales</taxon>
        <taxon>Lophiostomataceae</taxon>
        <taxon>Lophiostoma</taxon>
    </lineage>
</organism>